<feature type="region of interest" description="Disordered" evidence="1">
    <location>
        <begin position="1"/>
        <end position="22"/>
    </location>
</feature>
<dbReference type="Proteomes" id="UP000324022">
    <property type="component" value="Unassembled WGS sequence"/>
</dbReference>
<dbReference type="SUPFAM" id="SSF75304">
    <property type="entry name" value="Amidase signature (AS) enzymes"/>
    <property type="match status" value="1"/>
</dbReference>
<protein>
    <submittedName>
        <fullName evidence="3">Related to Amidase family protein</fullName>
    </submittedName>
</protein>
<proteinExistence type="predicted"/>
<evidence type="ECO:0000313" key="3">
    <source>
        <dbReference type="EMBL" id="SPO25977.1"/>
    </source>
</evidence>
<gene>
    <name evidence="3" type="ORF">UTRI_03342</name>
</gene>
<dbReference type="PANTHER" id="PTHR42678:SF34">
    <property type="entry name" value="OS04G0183300 PROTEIN"/>
    <property type="match status" value="1"/>
</dbReference>
<dbReference type="PANTHER" id="PTHR42678">
    <property type="entry name" value="AMIDASE"/>
    <property type="match status" value="1"/>
</dbReference>
<dbReference type="Pfam" id="PF01425">
    <property type="entry name" value="Amidase"/>
    <property type="match status" value="1"/>
</dbReference>
<organism evidence="3 4">
    <name type="scientific">Ustilago trichophora</name>
    <dbReference type="NCBI Taxonomy" id="86804"/>
    <lineage>
        <taxon>Eukaryota</taxon>
        <taxon>Fungi</taxon>
        <taxon>Dikarya</taxon>
        <taxon>Basidiomycota</taxon>
        <taxon>Ustilaginomycotina</taxon>
        <taxon>Ustilaginomycetes</taxon>
        <taxon>Ustilaginales</taxon>
        <taxon>Ustilaginaceae</taxon>
        <taxon>Ustilago</taxon>
    </lineage>
</organism>
<dbReference type="OrthoDB" id="566138at2759"/>
<reference evidence="3 4" key="1">
    <citation type="submission" date="2018-03" db="EMBL/GenBank/DDBJ databases">
        <authorList>
            <person name="Guldener U."/>
        </authorList>
    </citation>
    <scope>NUCLEOTIDE SEQUENCE [LARGE SCALE GENOMIC DNA]</scope>
    <source>
        <strain evidence="3 4">NBRC100155</strain>
    </source>
</reference>
<dbReference type="InterPro" id="IPR036928">
    <property type="entry name" value="AS_sf"/>
</dbReference>
<evidence type="ECO:0000256" key="1">
    <source>
        <dbReference type="SAM" id="MobiDB-lite"/>
    </source>
</evidence>
<dbReference type="AlphaFoldDB" id="A0A5C3E8M7"/>
<dbReference type="InterPro" id="IPR023631">
    <property type="entry name" value="Amidase_dom"/>
</dbReference>
<keyword evidence="4" id="KW-1185">Reference proteome</keyword>
<feature type="domain" description="Amidase" evidence="2">
    <location>
        <begin position="108"/>
        <end position="437"/>
    </location>
</feature>
<evidence type="ECO:0000313" key="4">
    <source>
        <dbReference type="Proteomes" id="UP000324022"/>
    </source>
</evidence>
<dbReference type="Gene3D" id="3.90.1300.10">
    <property type="entry name" value="Amidase signature (AS) domain"/>
    <property type="match status" value="1"/>
</dbReference>
<evidence type="ECO:0000259" key="2">
    <source>
        <dbReference type="Pfam" id="PF01425"/>
    </source>
</evidence>
<feature type="compositionally biased region" description="Polar residues" evidence="1">
    <location>
        <begin position="1"/>
        <end position="13"/>
    </location>
</feature>
<name>A0A5C3E8M7_9BASI</name>
<sequence length="630" mass="67182">MLLNPTQSTPTGNKQERKERTLSTMAKFTTSSLVVVLCALLLAYLQGAGSTPAATTATTSSEVVFETPHLNTQLYSNDGKNGTYPDLLDASISELQAGLERRDFSSVELVQAYLARIEEVNIHGPGLRAIIETSPVALQQAKKLDQERAAGKTRGTLHGIPIVIKDNVATDSSLGMNTTAGSYTLLNSIVPGDSPSIATLRKAGAVILGKANMSVWAQARGLVNQTQGFSPRGGFGTSAYWPGGNPCSSSSGSAVAVAAGLAAASVGSQTSGSIICPASYNNIVGFKPTVGLISRNGVIPISATQDSAGPFGRSVKDVAILLTAMAQHGRDEGDNATWSQPEQVAKGIDYAAASHFDNKAVEKPLQGMRLGYSGEGFFANQTLQNYDDSVAAAYQHSIQVLRDLGATLVEVTLDCIGEGVDPDKTAFYNASDNTQTVLWQTEMRVGLEEYISKLKQVPSAVYDLGGIVYFGIANQALELGGNQTDQGFLIEALQTRPNSTVDEYRQYGFRVSREMGIDGALNKYNVSAIVSPSGGDYPLYPVADRAQYPVIGVPMGFYANNTEQGSDFPYYPFPNAPTGISFTSRKWTEPLLLKIAHAYEQANNVRSQRKPYHAAQAKSQILHLVPPADK</sequence>
<dbReference type="EMBL" id="OOIN01000012">
    <property type="protein sequence ID" value="SPO25977.1"/>
    <property type="molecule type" value="Genomic_DNA"/>
</dbReference>
<accession>A0A5C3E8M7</accession>